<sequence>MKLTQTEYDVFEICQIGRLVKRILTATLYRLFTDITSDSAKPMNSFNVLKQFKKEN</sequence>
<dbReference type="Gramene" id="mRNA:HanXRQr2_Chr09g0408571">
    <property type="protein sequence ID" value="CDS:HanXRQr2_Chr09g0408571.1"/>
    <property type="gene ID" value="HanXRQr2_Chr09g0408571"/>
</dbReference>
<reference evidence="1" key="1">
    <citation type="journal article" date="2017" name="Nature">
        <title>The sunflower genome provides insights into oil metabolism, flowering and Asterid evolution.</title>
        <authorList>
            <person name="Badouin H."/>
            <person name="Gouzy J."/>
            <person name="Grassa C.J."/>
            <person name="Murat F."/>
            <person name="Staton S.E."/>
            <person name="Cottret L."/>
            <person name="Lelandais-Briere C."/>
            <person name="Owens G.L."/>
            <person name="Carrere S."/>
            <person name="Mayjonade B."/>
            <person name="Legrand L."/>
            <person name="Gill N."/>
            <person name="Kane N.C."/>
            <person name="Bowers J.E."/>
            <person name="Hubner S."/>
            <person name="Bellec A."/>
            <person name="Berard A."/>
            <person name="Berges H."/>
            <person name="Blanchet N."/>
            <person name="Boniface M.C."/>
            <person name="Brunel D."/>
            <person name="Catrice O."/>
            <person name="Chaidir N."/>
            <person name="Claudel C."/>
            <person name="Donnadieu C."/>
            <person name="Faraut T."/>
            <person name="Fievet G."/>
            <person name="Helmstetter N."/>
            <person name="King M."/>
            <person name="Knapp S.J."/>
            <person name="Lai Z."/>
            <person name="Le Paslier M.C."/>
            <person name="Lippi Y."/>
            <person name="Lorenzon L."/>
            <person name="Mandel J.R."/>
            <person name="Marage G."/>
            <person name="Marchand G."/>
            <person name="Marquand E."/>
            <person name="Bret-Mestries E."/>
            <person name="Morien E."/>
            <person name="Nambeesan S."/>
            <person name="Nguyen T."/>
            <person name="Pegot-Espagnet P."/>
            <person name="Pouilly N."/>
            <person name="Raftis F."/>
            <person name="Sallet E."/>
            <person name="Schiex T."/>
            <person name="Thomas J."/>
            <person name="Vandecasteele C."/>
            <person name="Vares D."/>
            <person name="Vear F."/>
            <person name="Vautrin S."/>
            <person name="Crespi M."/>
            <person name="Mangin B."/>
            <person name="Burke J.M."/>
            <person name="Salse J."/>
            <person name="Munos S."/>
            <person name="Vincourt P."/>
            <person name="Rieseberg L.H."/>
            <person name="Langlade N.B."/>
        </authorList>
    </citation>
    <scope>NUCLEOTIDE SEQUENCE</scope>
    <source>
        <tissue evidence="1">Leaves</tissue>
    </source>
</reference>
<comment type="caution">
    <text evidence="1">The sequence shown here is derived from an EMBL/GenBank/DDBJ whole genome shotgun (WGS) entry which is preliminary data.</text>
</comment>
<dbReference type="Proteomes" id="UP000215914">
    <property type="component" value="Unassembled WGS sequence"/>
</dbReference>
<evidence type="ECO:0000313" key="1">
    <source>
        <dbReference type="EMBL" id="KAF5792676.1"/>
    </source>
</evidence>
<dbReference type="EMBL" id="MNCJ02000324">
    <property type="protein sequence ID" value="KAF5792676.1"/>
    <property type="molecule type" value="Genomic_DNA"/>
</dbReference>
<keyword evidence="2" id="KW-1185">Reference proteome</keyword>
<organism evidence="1 2">
    <name type="scientific">Helianthus annuus</name>
    <name type="common">Common sunflower</name>
    <dbReference type="NCBI Taxonomy" id="4232"/>
    <lineage>
        <taxon>Eukaryota</taxon>
        <taxon>Viridiplantae</taxon>
        <taxon>Streptophyta</taxon>
        <taxon>Embryophyta</taxon>
        <taxon>Tracheophyta</taxon>
        <taxon>Spermatophyta</taxon>
        <taxon>Magnoliopsida</taxon>
        <taxon>eudicotyledons</taxon>
        <taxon>Gunneridae</taxon>
        <taxon>Pentapetalae</taxon>
        <taxon>asterids</taxon>
        <taxon>campanulids</taxon>
        <taxon>Asterales</taxon>
        <taxon>Asteraceae</taxon>
        <taxon>Asteroideae</taxon>
        <taxon>Heliantheae alliance</taxon>
        <taxon>Heliantheae</taxon>
        <taxon>Helianthus</taxon>
    </lineage>
</organism>
<dbReference type="AlphaFoldDB" id="A0A9K3IA34"/>
<gene>
    <name evidence="1" type="ORF">HanXRQr2_Chr09g0408571</name>
</gene>
<accession>A0A9K3IA34</accession>
<reference evidence="1" key="2">
    <citation type="submission" date="2020-06" db="EMBL/GenBank/DDBJ databases">
        <title>Helianthus annuus Genome sequencing and assembly Release 2.</title>
        <authorList>
            <person name="Gouzy J."/>
            <person name="Langlade N."/>
            <person name="Munos S."/>
        </authorList>
    </citation>
    <scope>NUCLEOTIDE SEQUENCE</scope>
    <source>
        <tissue evidence="1">Leaves</tissue>
    </source>
</reference>
<protein>
    <submittedName>
        <fullName evidence="1">Uncharacterized protein</fullName>
    </submittedName>
</protein>
<proteinExistence type="predicted"/>
<evidence type="ECO:0000313" key="2">
    <source>
        <dbReference type="Proteomes" id="UP000215914"/>
    </source>
</evidence>
<name>A0A9K3IA34_HELAN</name>